<sequence length="151" mass="15972">MITRFDTLLPRLVDMIPPGASAGRVSVQLSIAALDALASLSAFEWVARERIARTPRLVPALMGVVAAAVALRAPELLCYGANVSPEPRREQMAAIGASLSARAALVLLNLAENPHNRQLLLPYESILVYGAMTDKVAGSTLASVLQELAAD</sequence>
<comment type="caution">
    <text evidence="1">The sequence shown here is derived from an EMBL/GenBank/DDBJ whole genome shotgun (WGS) entry which is preliminary data.</text>
</comment>
<name>A0A7J7IJ65_9RHOD</name>
<dbReference type="AlphaFoldDB" id="A0A7J7IJ65"/>
<organism evidence="1 2">
    <name type="scientific">Cyanidiococcus yangmingshanensis</name>
    <dbReference type="NCBI Taxonomy" id="2690220"/>
    <lineage>
        <taxon>Eukaryota</taxon>
        <taxon>Rhodophyta</taxon>
        <taxon>Bangiophyceae</taxon>
        <taxon>Cyanidiales</taxon>
        <taxon>Cyanidiaceae</taxon>
        <taxon>Cyanidiococcus</taxon>
    </lineage>
</organism>
<keyword evidence="2" id="KW-1185">Reference proteome</keyword>
<evidence type="ECO:0000313" key="1">
    <source>
        <dbReference type="EMBL" id="KAF6003133.1"/>
    </source>
</evidence>
<evidence type="ECO:0000313" key="2">
    <source>
        <dbReference type="Proteomes" id="UP000530660"/>
    </source>
</evidence>
<dbReference type="EMBL" id="VWRR01000008">
    <property type="protein sequence ID" value="KAF6003133.1"/>
    <property type="molecule type" value="Genomic_DNA"/>
</dbReference>
<protein>
    <submittedName>
        <fullName evidence="1">AT rich interactive domain 5A (MRF1-like)</fullName>
    </submittedName>
</protein>
<accession>A0A7J7IJ65</accession>
<dbReference type="Proteomes" id="UP000530660">
    <property type="component" value="Unassembled WGS sequence"/>
</dbReference>
<reference evidence="1 2" key="1">
    <citation type="journal article" date="2020" name="J. Phycol.">
        <title>Comparative genome analysis reveals Cyanidiococcus gen. nov., a new extremophilic red algal genus sister to Cyanidioschyzon (Cyanidioschyzonaceae, Rhodophyta).</title>
        <authorList>
            <person name="Liu S.-L."/>
            <person name="Chiang Y.-R."/>
            <person name="Yoon H.S."/>
            <person name="Fu H.-Y."/>
        </authorList>
    </citation>
    <scope>NUCLEOTIDE SEQUENCE [LARGE SCALE GENOMIC DNA]</scope>
    <source>
        <strain evidence="1 2">THAL066</strain>
    </source>
</reference>
<proteinExistence type="predicted"/>
<gene>
    <name evidence="1" type="primary">ARID5A_2</name>
    <name evidence="1" type="ORF">F1559_004483</name>
</gene>